<feature type="non-terminal residue" evidence="1">
    <location>
        <position position="1"/>
    </location>
</feature>
<dbReference type="Gramene" id="A07p26500.2_BraZ1">
    <property type="protein sequence ID" value="A07p26500.2_BraZ1.CDS.1"/>
    <property type="gene ID" value="A07g26500.2_BraZ1"/>
</dbReference>
<sequence length="44" mass="5013">GLYVNAITSVEVIEISFAWDTLFLLPFELHYDSDSSLFIFKTGL</sequence>
<organism evidence="1 2">
    <name type="scientific">Brassica campestris</name>
    <name type="common">Field mustard</name>
    <dbReference type="NCBI Taxonomy" id="3711"/>
    <lineage>
        <taxon>Eukaryota</taxon>
        <taxon>Viridiplantae</taxon>
        <taxon>Streptophyta</taxon>
        <taxon>Embryophyta</taxon>
        <taxon>Tracheophyta</taxon>
        <taxon>Spermatophyta</taxon>
        <taxon>Magnoliopsida</taxon>
        <taxon>eudicotyledons</taxon>
        <taxon>Gunneridae</taxon>
        <taxon>Pentapetalae</taxon>
        <taxon>rosids</taxon>
        <taxon>malvids</taxon>
        <taxon>Brassicales</taxon>
        <taxon>Brassicaceae</taxon>
        <taxon>Brassiceae</taxon>
        <taxon>Brassica</taxon>
    </lineage>
</organism>
<dbReference type="AlphaFoldDB" id="A0A8D9HSN1"/>
<feature type="non-terminal residue" evidence="1">
    <location>
        <position position="44"/>
    </location>
</feature>
<protein>
    <submittedName>
        <fullName evidence="1">Uncharacterized protein</fullName>
    </submittedName>
</protein>
<dbReference type="Proteomes" id="UP000694005">
    <property type="component" value="Chromosome A07"/>
</dbReference>
<evidence type="ECO:0000313" key="2">
    <source>
        <dbReference type="Proteomes" id="UP000694005"/>
    </source>
</evidence>
<accession>A0A8D9HSN1</accession>
<gene>
    <name evidence="1" type="ORF">BRAPAZ1V2_A07P26500.2</name>
</gene>
<evidence type="ECO:0000313" key="1">
    <source>
        <dbReference type="EMBL" id="CAG7903006.1"/>
    </source>
</evidence>
<name>A0A8D9HSN1_BRACM</name>
<reference evidence="1 2" key="1">
    <citation type="submission" date="2021-07" db="EMBL/GenBank/DDBJ databases">
        <authorList>
            <consortium name="Genoscope - CEA"/>
            <person name="William W."/>
        </authorList>
    </citation>
    <scope>NUCLEOTIDE SEQUENCE [LARGE SCALE GENOMIC DNA]</scope>
</reference>
<dbReference type="EMBL" id="LS974623">
    <property type="protein sequence ID" value="CAG7903006.1"/>
    <property type="molecule type" value="Genomic_DNA"/>
</dbReference>
<proteinExistence type="predicted"/>